<accession>A0A327NGV7</accession>
<dbReference type="CDD" id="cd05374">
    <property type="entry name" value="17beta-HSD-like_SDR_c"/>
    <property type="match status" value="1"/>
</dbReference>
<dbReference type="PRINTS" id="PR00080">
    <property type="entry name" value="SDRFAMILY"/>
</dbReference>
<evidence type="ECO:0000313" key="5">
    <source>
        <dbReference type="Proteomes" id="UP000249016"/>
    </source>
</evidence>
<name>A0A327NGV7_9BACT</name>
<dbReference type="EMBL" id="QLII01000001">
    <property type="protein sequence ID" value="RAI74055.1"/>
    <property type="molecule type" value="Genomic_DNA"/>
</dbReference>
<keyword evidence="2" id="KW-0560">Oxidoreductase</keyword>
<dbReference type="PRINTS" id="PR00081">
    <property type="entry name" value="GDHRDH"/>
</dbReference>
<keyword evidence="5" id="KW-1185">Reference proteome</keyword>
<dbReference type="Proteomes" id="UP000249016">
    <property type="component" value="Unassembled WGS sequence"/>
</dbReference>
<evidence type="ECO:0000256" key="3">
    <source>
        <dbReference type="RuleBase" id="RU000363"/>
    </source>
</evidence>
<dbReference type="OrthoDB" id="9786056at2"/>
<dbReference type="GO" id="GO:0016491">
    <property type="term" value="F:oxidoreductase activity"/>
    <property type="evidence" value="ECO:0007669"/>
    <property type="project" value="UniProtKB-KW"/>
</dbReference>
<protein>
    <submittedName>
        <fullName evidence="4">Short-chain dehydrogenase/reductase</fullName>
    </submittedName>
</protein>
<comment type="caution">
    <text evidence="4">The sequence shown here is derived from an EMBL/GenBank/DDBJ whole genome shotgun (WGS) entry which is preliminary data.</text>
</comment>
<proteinExistence type="inferred from homology"/>
<organism evidence="4 5">
    <name type="scientific">Spirosoma telluris</name>
    <dbReference type="NCBI Taxonomy" id="2183553"/>
    <lineage>
        <taxon>Bacteria</taxon>
        <taxon>Pseudomonadati</taxon>
        <taxon>Bacteroidota</taxon>
        <taxon>Cytophagia</taxon>
        <taxon>Cytophagales</taxon>
        <taxon>Cytophagaceae</taxon>
        <taxon>Spirosoma</taxon>
    </lineage>
</organism>
<dbReference type="InterPro" id="IPR036291">
    <property type="entry name" value="NAD(P)-bd_dom_sf"/>
</dbReference>
<reference evidence="4 5" key="1">
    <citation type="submission" date="2018-06" db="EMBL/GenBank/DDBJ databases">
        <title>Spirosoma sp. HMF3257 Genome sequencing and assembly.</title>
        <authorList>
            <person name="Kang H."/>
            <person name="Cha I."/>
            <person name="Kim H."/>
            <person name="Kang J."/>
            <person name="Joh K."/>
        </authorList>
    </citation>
    <scope>NUCLEOTIDE SEQUENCE [LARGE SCALE GENOMIC DNA]</scope>
    <source>
        <strain evidence="4 5">HMF3257</strain>
    </source>
</reference>
<comment type="similarity">
    <text evidence="1 3">Belongs to the short-chain dehydrogenases/reductases (SDR) family.</text>
</comment>
<sequence length="279" mass="30535">MCKTILITGASSGIGKAAAKKFAGEGWNVIATMRKPEVEQELTRLENVFVTKLDVQQPDTIKQAINEGIARFGGIDAVINNAGYGQNGIFEAMTPAQIQQQFDVNVFGVMNVTRAILPHFRQQKAGLILTISSGAGRFTLPLLSMYCASKFALEGFSEALSFELAALNIRVKIIEPGGTTTNFSKVTQEQFAYNPELADYDAFTEAAGKLFRGMIAQRLVTADEVADVIYTAATDGTNTLRYVVGNDDFKKRIAARAQMPDQAYVDSVRQSFMQYMPQN</sequence>
<dbReference type="Pfam" id="PF00106">
    <property type="entry name" value="adh_short"/>
    <property type="match status" value="1"/>
</dbReference>
<dbReference type="InterPro" id="IPR002347">
    <property type="entry name" value="SDR_fam"/>
</dbReference>
<dbReference type="PROSITE" id="PS00061">
    <property type="entry name" value="ADH_SHORT"/>
    <property type="match status" value="1"/>
</dbReference>
<dbReference type="SUPFAM" id="SSF51735">
    <property type="entry name" value="NAD(P)-binding Rossmann-fold domains"/>
    <property type="match status" value="1"/>
</dbReference>
<dbReference type="InterPro" id="IPR020904">
    <property type="entry name" value="Sc_DH/Rdtase_CS"/>
</dbReference>
<dbReference type="Gene3D" id="3.40.50.720">
    <property type="entry name" value="NAD(P)-binding Rossmann-like Domain"/>
    <property type="match status" value="1"/>
</dbReference>
<gene>
    <name evidence="4" type="ORF">HMF3257_06210</name>
</gene>
<dbReference type="AlphaFoldDB" id="A0A327NGV7"/>
<dbReference type="InterPro" id="IPR051911">
    <property type="entry name" value="SDR_oxidoreductase"/>
</dbReference>
<dbReference type="PANTHER" id="PTHR43976">
    <property type="entry name" value="SHORT CHAIN DEHYDROGENASE"/>
    <property type="match status" value="1"/>
</dbReference>
<dbReference type="PANTHER" id="PTHR43976:SF16">
    <property type="entry name" value="SHORT-CHAIN DEHYDROGENASE_REDUCTASE FAMILY PROTEIN"/>
    <property type="match status" value="1"/>
</dbReference>
<dbReference type="RefSeq" id="WP_111340927.1">
    <property type="nucleotide sequence ID" value="NZ_QLII01000001.1"/>
</dbReference>
<evidence type="ECO:0000256" key="1">
    <source>
        <dbReference type="ARBA" id="ARBA00006484"/>
    </source>
</evidence>
<evidence type="ECO:0000256" key="2">
    <source>
        <dbReference type="ARBA" id="ARBA00023002"/>
    </source>
</evidence>
<evidence type="ECO:0000313" key="4">
    <source>
        <dbReference type="EMBL" id="RAI74055.1"/>
    </source>
</evidence>